<protein>
    <submittedName>
        <fullName evidence="2">Gluconate:proton symporter</fullName>
    </submittedName>
</protein>
<dbReference type="AlphaFoldDB" id="A0A0M3DGA3"/>
<feature type="transmembrane region" description="Helical" evidence="1">
    <location>
        <begin position="29"/>
        <end position="47"/>
    </location>
</feature>
<feature type="transmembrane region" description="Helical" evidence="1">
    <location>
        <begin position="220"/>
        <end position="244"/>
    </location>
</feature>
<dbReference type="InterPro" id="IPR003474">
    <property type="entry name" value="Glcn_transporter"/>
</dbReference>
<feature type="transmembrane region" description="Helical" evidence="1">
    <location>
        <begin position="307"/>
        <end position="328"/>
    </location>
</feature>
<dbReference type="EMBL" id="LBBT01000199">
    <property type="protein sequence ID" value="KKY01328.1"/>
    <property type="molecule type" value="Genomic_DNA"/>
</dbReference>
<feature type="transmembrane region" description="Helical" evidence="1">
    <location>
        <begin position="395"/>
        <end position="417"/>
    </location>
</feature>
<keyword evidence="3" id="KW-1185">Reference proteome</keyword>
<dbReference type="Pfam" id="PF02447">
    <property type="entry name" value="GntP_permease"/>
    <property type="match status" value="1"/>
</dbReference>
<reference evidence="2 3" key="1">
    <citation type="submission" date="2015-04" db="EMBL/GenBank/DDBJ databases">
        <title>Microcin producing Clostridium sp. JC272T.</title>
        <authorList>
            <person name="Jyothsna T."/>
            <person name="Sasikala C."/>
            <person name="Ramana C."/>
        </authorList>
    </citation>
    <scope>NUCLEOTIDE SEQUENCE [LARGE SCALE GENOMIC DNA]</scope>
    <source>
        <strain evidence="2 3">JC272</strain>
    </source>
</reference>
<name>A0A0M3DGA3_9FIRM</name>
<feature type="transmembrane region" description="Helical" evidence="1">
    <location>
        <begin position="177"/>
        <end position="199"/>
    </location>
</feature>
<evidence type="ECO:0000313" key="3">
    <source>
        <dbReference type="Proteomes" id="UP000034407"/>
    </source>
</evidence>
<evidence type="ECO:0000313" key="2">
    <source>
        <dbReference type="EMBL" id="KKY01328.1"/>
    </source>
</evidence>
<gene>
    <name evidence="2" type="ORF">VN21_09370</name>
</gene>
<comment type="caution">
    <text evidence="2">The sequence shown here is derived from an EMBL/GenBank/DDBJ whole genome shotgun (WGS) entry which is preliminary data.</text>
</comment>
<organism evidence="2 3">
    <name type="scientific">Paraclostridium benzoelyticum</name>
    <dbReference type="NCBI Taxonomy" id="1629550"/>
    <lineage>
        <taxon>Bacteria</taxon>
        <taxon>Bacillati</taxon>
        <taxon>Bacillota</taxon>
        <taxon>Clostridia</taxon>
        <taxon>Peptostreptococcales</taxon>
        <taxon>Peptostreptococcaceae</taxon>
        <taxon>Paraclostridium</taxon>
    </lineage>
</organism>
<accession>A0A0M3DGA3</accession>
<proteinExistence type="predicted"/>
<feature type="transmembrane region" description="Helical" evidence="1">
    <location>
        <begin position="6"/>
        <end position="22"/>
    </location>
</feature>
<dbReference type="PATRIC" id="fig|1629550.3.peg.1323"/>
<feature type="transmembrane region" description="Helical" evidence="1">
    <location>
        <begin position="278"/>
        <end position="295"/>
    </location>
</feature>
<dbReference type="PANTHER" id="PTHR30354">
    <property type="entry name" value="GNT FAMILY GLUCONATE TRANSPORTER"/>
    <property type="match status" value="1"/>
</dbReference>
<dbReference type="PANTHER" id="PTHR30354:SF23">
    <property type="entry name" value="GNTP FAMILY PERMEASE"/>
    <property type="match status" value="1"/>
</dbReference>
<feature type="transmembrane region" description="Helical" evidence="1">
    <location>
        <begin position="99"/>
        <end position="124"/>
    </location>
</feature>
<keyword evidence="1" id="KW-1133">Transmembrane helix</keyword>
<dbReference type="GO" id="GO:0005886">
    <property type="term" value="C:plasma membrane"/>
    <property type="evidence" value="ECO:0007669"/>
    <property type="project" value="TreeGrafter"/>
</dbReference>
<dbReference type="GO" id="GO:0015128">
    <property type="term" value="F:gluconate transmembrane transporter activity"/>
    <property type="evidence" value="ECO:0007669"/>
    <property type="project" value="InterPro"/>
</dbReference>
<sequence>MVVPITTTGAIIGLLVAIILIIKRFEPFYCLVFGALVGGLIGGANLVNTVTYMADGGKSMAPAILRVMTSGFLAATLIKTGAVDKISEEIIRLLGLKKAILGIVLSSMILAGVGVDLDVVVLTVGPIGMAMGNKLGYSKLAILLAALGGGKAGNIISPNPNTLAAASNFNVELSSVMLANVIPAIFGVIITTILANMLINKGSKVEIEIKLDEDENLPSLFASLIGPIVSIILLFLGNVSTIVVDPLVALPAGAVVSILATKNVHKTKEYLSYGVEKMQGVCILLLGTGTLVGIIQMSNLQHSTTELLAILSIPQVLLAPISGVVMSLATASTTGGATVASSTFSSAILSSGLSGVAGAAMVNAGACVFEHLPHGALFHASSRSVSMEIKERFKLLPYEIIIGLVIVTSSTVIQLLLK</sequence>
<dbReference type="Proteomes" id="UP000034407">
    <property type="component" value="Unassembled WGS sequence"/>
</dbReference>
<evidence type="ECO:0000256" key="1">
    <source>
        <dbReference type="SAM" id="Phobius"/>
    </source>
</evidence>
<keyword evidence="1" id="KW-0812">Transmembrane</keyword>
<dbReference type="RefSeq" id="WP_046823024.1">
    <property type="nucleotide sequence ID" value="NZ_LBBT01000199.1"/>
</dbReference>
<keyword evidence="1" id="KW-0472">Membrane</keyword>